<comment type="caution">
    <text evidence="1">The sequence shown here is derived from an EMBL/GenBank/DDBJ whole genome shotgun (WGS) entry which is preliminary data.</text>
</comment>
<organism evidence="1">
    <name type="scientific">bioreactor metagenome</name>
    <dbReference type="NCBI Taxonomy" id="1076179"/>
    <lineage>
        <taxon>unclassified sequences</taxon>
        <taxon>metagenomes</taxon>
        <taxon>ecological metagenomes</taxon>
    </lineage>
</organism>
<name>A0A644VVJ9_9ZZZZ</name>
<evidence type="ECO:0000313" key="1">
    <source>
        <dbReference type="EMBL" id="MPL94482.1"/>
    </source>
</evidence>
<accession>A0A644VVJ9</accession>
<gene>
    <name evidence="1" type="ORF">SDC9_40636</name>
</gene>
<proteinExistence type="predicted"/>
<sequence>MILITTVHAYSCCAEHIYRLFPIGELDNNVILVEFSLSRNCNMDGKEFEFWTKGTVNLVSSRGDSLEILQIVDTIDIIDCYCSYEDYYQKTIIESEITRSYLKALNKAKTYNGFTVAKLGNIKFNDTTNIKKYEERTDSSYTYIIRYKDLITIDIGLEFIISCAPDKVAEVREYKTTNYKITVIRMRCRLLDEQAIEHNRKRFVNIESAIWKEQAQWHGIAKDFMIIEPINR</sequence>
<protein>
    <submittedName>
        <fullName evidence="1">Uncharacterized protein</fullName>
    </submittedName>
</protein>
<reference evidence="1" key="1">
    <citation type="submission" date="2019-08" db="EMBL/GenBank/DDBJ databases">
        <authorList>
            <person name="Kucharzyk K."/>
            <person name="Murdoch R.W."/>
            <person name="Higgins S."/>
            <person name="Loffler F."/>
        </authorList>
    </citation>
    <scope>NUCLEOTIDE SEQUENCE</scope>
</reference>
<dbReference type="EMBL" id="VSSQ01000429">
    <property type="protein sequence ID" value="MPL94482.1"/>
    <property type="molecule type" value="Genomic_DNA"/>
</dbReference>
<dbReference type="AlphaFoldDB" id="A0A644VVJ9"/>